<keyword evidence="6" id="KW-1185">Reference proteome</keyword>
<proteinExistence type="predicted"/>
<comment type="caution">
    <text evidence="5">The sequence shown here is derived from an EMBL/GenBank/DDBJ whole genome shotgun (WGS) entry which is preliminary data.</text>
</comment>
<keyword evidence="1" id="KW-0378">Hydrolase</keyword>
<evidence type="ECO:0000259" key="4">
    <source>
        <dbReference type="SMART" id="SM00331"/>
    </source>
</evidence>
<dbReference type="InterPro" id="IPR052016">
    <property type="entry name" value="Bact_Sigma-Reg"/>
</dbReference>
<feature type="transmembrane region" description="Helical" evidence="3">
    <location>
        <begin position="92"/>
        <end position="116"/>
    </location>
</feature>
<accession>A0A938XNZ3</accession>
<feature type="transmembrane region" description="Helical" evidence="3">
    <location>
        <begin position="26"/>
        <end position="42"/>
    </location>
</feature>
<dbReference type="PANTHER" id="PTHR43156">
    <property type="entry name" value="STAGE II SPORULATION PROTEIN E-RELATED"/>
    <property type="match status" value="1"/>
</dbReference>
<organism evidence="5 6">
    <name type="scientific">Halanaerobacter jeridensis</name>
    <dbReference type="NCBI Taxonomy" id="706427"/>
    <lineage>
        <taxon>Bacteria</taxon>
        <taxon>Bacillati</taxon>
        <taxon>Bacillota</taxon>
        <taxon>Clostridia</taxon>
        <taxon>Halanaerobiales</taxon>
        <taxon>Halobacteroidaceae</taxon>
        <taxon>Halanaerobacter</taxon>
    </lineage>
</organism>
<dbReference type="RefSeq" id="WP_204700734.1">
    <property type="nucleotide sequence ID" value="NZ_JAFBDQ010000003.1"/>
</dbReference>
<dbReference type="EMBL" id="JAFBDQ010000003">
    <property type="protein sequence ID" value="MBM7556032.1"/>
    <property type="molecule type" value="Genomic_DNA"/>
</dbReference>
<dbReference type="PANTHER" id="PTHR43156:SF2">
    <property type="entry name" value="STAGE II SPORULATION PROTEIN E"/>
    <property type="match status" value="1"/>
</dbReference>
<dbReference type="InterPro" id="IPR001932">
    <property type="entry name" value="PPM-type_phosphatase-like_dom"/>
</dbReference>
<dbReference type="SMART" id="SM00331">
    <property type="entry name" value="PP2C_SIG"/>
    <property type="match status" value="1"/>
</dbReference>
<dbReference type="GO" id="GO:0016791">
    <property type="term" value="F:phosphatase activity"/>
    <property type="evidence" value="ECO:0007669"/>
    <property type="project" value="TreeGrafter"/>
</dbReference>
<dbReference type="AlphaFoldDB" id="A0A938XNZ3"/>
<evidence type="ECO:0000256" key="2">
    <source>
        <dbReference type="SAM" id="Coils"/>
    </source>
</evidence>
<protein>
    <submittedName>
        <fullName evidence="5">Serine phosphatase RsbU (Regulator of sigma subunit)</fullName>
    </submittedName>
</protein>
<evidence type="ECO:0000313" key="5">
    <source>
        <dbReference type="EMBL" id="MBM7556032.1"/>
    </source>
</evidence>
<keyword evidence="3" id="KW-1133">Transmembrane helix</keyword>
<feature type="domain" description="PPM-type phosphatase" evidence="4">
    <location>
        <begin position="158"/>
        <end position="376"/>
    </location>
</feature>
<sequence>MIDYFRHKVDAIILKKLDLSIVKRRMQLFIAAAMLLIAIPYINLKLFGILSTMFVIYSTYIGLCKCGPLASFWSLIVLSIFLKLNMIDVDRLVLFSFILMLLIISVGFGKLIKYYINLINDLGQTKEELKETNQQLNREFKKVKRVHKSFLPQNVPKIKNFYFNSFYQAAEIVSGDYYNYIELKDKVIGYVSDVTGHGLDGALINVFIREKVNNFFNQNKTVSSKNILGFLSEKFSEENFPADYSLCITLWVLDKKSGVLYYNNAGNHIPIFLIENKNIKEKFEENPPISNVFSLSDYNFANNKIKLECGNKVLFLTDGLIEQEINNKMYGIERLKKVVKKSKADNNLLDFIYSDFKNLLGDNSQEDDITMFCIQKRCDRILN</sequence>
<reference evidence="5" key="1">
    <citation type="submission" date="2021-01" db="EMBL/GenBank/DDBJ databases">
        <title>Genomic Encyclopedia of Type Strains, Phase IV (KMG-IV): sequencing the most valuable type-strain genomes for metagenomic binning, comparative biology and taxonomic classification.</title>
        <authorList>
            <person name="Goeker M."/>
        </authorList>
    </citation>
    <scope>NUCLEOTIDE SEQUENCE</scope>
    <source>
        <strain evidence="5">DSM 23230</strain>
    </source>
</reference>
<keyword evidence="2" id="KW-0175">Coiled coil</keyword>
<dbReference type="InterPro" id="IPR036457">
    <property type="entry name" value="PPM-type-like_dom_sf"/>
</dbReference>
<feature type="transmembrane region" description="Helical" evidence="3">
    <location>
        <begin position="54"/>
        <end position="80"/>
    </location>
</feature>
<name>A0A938XNZ3_9FIRM</name>
<keyword evidence="3" id="KW-0812">Transmembrane</keyword>
<evidence type="ECO:0000256" key="3">
    <source>
        <dbReference type="SAM" id="Phobius"/>
    </source>
</evidence>
<dbReference type="Proteomes" id="UP000774000">
    <property type="component" value="Unassembled WGS sequence"/>
</dbReference>
<evidence type="ECO:0000256" key="1">
    <source>
        <dbReference type="ARBA" id="ARBA00022801"/>
    </source>
</evidence>
<keyword evidence="3" id="KW-0472">Membrane</keyword>
<gene>
    <name evidence="5" type="ORF">JOC47_000866</name>
</gene>
<feature type="coiled-coil region" evidence="2">
    <location>
        <begin position="115"/>
        <end position="146"/>
    </location>
</feature>
<dbReference type="Gene3D" id="3.60.40.10">
    <property type="entry name" value="PPM-type phosphatase domain"/>
    <property type="match status" value="1"/>
</dbReference>
<evidence type="ECO:0000313" key="6">
    <source>
        <dbReference type="Proteomes" id="UP000774000"/>
    </source>
</evidence>
<dbReference type="Pfam" id="PF07228">
    <property type="entry name" value="SpoIIE"/>
    <property type="match status" value="1"/>
</dbReference>